<evidence type="ECO:0000256" key="2">
    <source>
        <dbReference type="ARBA" id="ARBA00022490"/>
    </source>
</evidence>
<evidence type="ECO:0000256" key="4">
    <source>
        <dbReference type="ARBA" id="ARBA00022801"/>
    </source>
</evidence>
<evidence type="ECO:0000256" key="5">
    <source>
        <dbReference type="ARBA" id="ARBA00022825"/>
    </source>
</evidence>
<keyword evidence="7" id="KW-0472">Membrane</keyword>
<dbReference type="CDD" id="cd07016">
    <property type="entry name" value="S14_ClpP_1"/>
    <property type="match status" value="1"/>
</dbReference>
<gene>
    <name evidence="8" type="ORF">J2Z76_001707</name>
</gene>
<dbReference type="RefSeq" id="WP_209511585.1">
    <property type="nucleotide sequence ID" value="NZ_JAGGKS010000004.1"/>
</dbReference>
<keyword evidence="5" id="KW-0720">Serine protease</keyword>
<comment type="similarity">
    <text evidence="1 6">Belongs to the peptidase S14 family.</text>
</comment>
<keyword evidence="3" id="KW-0645">Protease</keyword>
<dbReference type="EMBL" id="JAGGKS010000004">
    <property type="protein sequence ID" value="MBP1925846.1"/>
    <property type="molecule type" value="Genomic_DNA"/>
</dbReference>
<keyword evidence="2" id="KW-0963">Cytoplasm</keyword>
<comment type="caution">
    <text evidence="8">The sequence shown here is derived from an EMBL/GenBank/DDBJ whole genome shotgun (WGS) entry which is preliminary data.</text>
</comment>
<dbReference type="PRINTS" id="PR00127">
    <property type="entry name" value="CLPPROTEASEP"/>
</dbReference>
<organism evidence="8 9">
    <name type="scientific">Sedimentibacter acidaminivorans</name>
    <dbReference type="NCBI Taxonomy" id="913099"/>
    <lineage>
        <taxon>Bacteria</taxon>
        <taxon>Bacillati</taxon>
        <taxon>Bacillota</taxon>
        <taxon>Tissierellia</taxon>
        <taxon>Sedimentibacter</taxon>
    </lineage>
</organism>
<protein>
    <recommendedName>
        <fullName evidence="6">ATP-dependent Clp protease proteolytic subunit</fullName>
    </recommendedName>
</protein>
<dbReference type="InterPro" id="IPR029045">
    <property type="entry name" value="ClpP/crotonase-like_dom_sf"/>
</dbReference>
<evidence type="ECO:0000256" key="6">
    <source>
        <dbReference type="RuleBase" id="RU003567"/>
    </source>
</evidence>
<dbReference type="PANTHER" id="PTHR10381:SF70">
    <property type="entry name" value="ATP-DEPENDENT CLP PROTEASE PROTEOLYTIC SUBUNIT"/>
    <property type="match status" value="1"/>
</dbReference>
<evidence type="ECO:0000256" key="1">
    <source>
        <dbReference type="ARBA" id="ARBA00007039"/>
    </source>
</evidence>
<keyword evidence="4" id="KW-0378">Hydrolase</keyword>
<feature type="transmembrane region" description="Helical" evidence="7">
    <location>
        <begin position="77"/>
        <end position="96"/>
    </location>
</feature>
<evidence type="ECO:0000313" key="8">
    <source>
        <dbReference type="EMBL" id="MBP1925846.1"/>
    </source>
</evidence>
<dbReference type="InterPro" id="IPR001907">
    <property type="entry name" value="ClpP"/>
</dbReference>
<proteinExistence type="inferred from homology"/>
<evidence type="ECO:0000313" key="9">
    <source>
        <dbReference type="Proteomes" id="UP001519342"/>
    </source>
</evidence>
<dbReference type="Proteomes" id="UP001519342">
    <property type="component" value="Unassembled WGS sequence"/>
</dbReference>
<dbReference type="NCBIfam" id="NF045542">
    <property type="entry name" value="Clp_rel_HeadMat"/>
    <property type="match status" value="1"/>
</dbReference>
<evidence type="ECO:0000256" key="7">
    <source>
        <dbReference type="SAM" id="Phobius"/>
    </source>
</evidence>
<sequence>MTKKIEIKGVIVSDDEAWIYEWIGISATNPKKVNDLIEKANGEDLEFYINSPGGDVFAGSELYTVLKEYKGKTTGKIIGLAASAASVIAMGCKVLFMSPTAEMMIHNVSSGAQGDYRAMEHSANMLKDYNSTLANAYAIKSGMDKKDILEMMDAETWLTPEKALKYKLIDGILFDDRLEIDNTKERFELLKNNKTDTKAAALANAKLNLLKLEGERNYE</sequence>
<dbReference type="SUPFAM" id="SSF52096">
    <property type="entry name" value="ClpP/crotonase"/>
    <property type="match status" value="1"/>
</dbReference>
<accession>A0ABS4GDT2</accession>
<keyword evidence="7" id="KW-1133">Transmembrane helix</keyword>
<dbReference type="InterPro" id="IPR023562">
    <property type="entry name" value="ClpP/TepA"/>
</dbReference>
<reference evidence="8 9" key="1">
    <citation type="submission" date="2021-03" db="EMBL/GenBank/DDBJ databases">
        <title>Genomic Encyclopedia of Type Strains, Phase IV (KMG-IV): sequencing the most valuable type-strain genomes for metagenomic binning, comparative biology and taxonomic classification.</title>
        <authorList>
            <person name="Goeker M."/>
        </authorList>
    </citation>
    <scope>NUCLEOTIDE SEQUENCE [LARGE SCALE GENOMIC DNA]</scope>
    <source>
        <strain evidence="8 9">DSM 24004</strain>
    </source>
</reference>
<evidence type="ECO:0000256" key="3">
    <source>
        <dbReference type="ARBA" id="ARBA00022670"/>
    </source>
</evidence>
<keyword evidence="9" id="KW-1185">Reference proteome</keyword>
<name>A0ABS4GDT2_9FIRM</name>
<dbReference type="Pfam" id="PF00574">
    <property type="entry name" value="CLP_protease"/>
    <property type="match status" value="1"/>
</dbReference>
<dbReference type="Gene3D" id="3.90.226.10">
    <property type="entry name" value="2-enoyl-CoA Hydratase, Chain A, domain 1"/>
    <property type="match status" value="1"/>
</dbReference>
<keyword evidence="7" id="KW-0812">Transmembrane</keyword>
<dbReference type="PANTHER" id="PTHR10381">
    <property type="entry name" value="ATP-DEPENDENT CLP PROTEASE PROTEOLYTIC SUBUNIT"/>
    <property type="match status" value="1"/>
</dbReference>